<organism evidence="1 2">
    <name type="scientific">Schwartzia succinivorans DSM 10502</name>
    <dbReference type="NCBI Taxonomy" id="1123243"/>
    <lineage>
        <taxon>Bacteria</taxon>
        <taxon>Bacillati</taxon>
        <taxon>Bacillota</taxon>
        <taxon>Negativicutes</taxon>
        <taxon>Selenomonadales</taxon>
        <taxon>Selenomonadaceae</taxon>
        <taxon>Schwartzia</taxon>
    </lineage>
</organism>
<reference evidence="1 2" key="1">
    <citation type="submission" date="2016-11" db="EMBL/GenBank/DDBJ databases">
        <authorList>
            <person name="Jaros S."/>
            <person name="Januszkiewicz K."/>
            <person name="Wedrychowicz H."/>
        </authorList>
    </citation>
    <scope>NUCLEOTIDE SEQUENCE [LARGE SCALE GENOMIC DNA]</scope>
    <source>
        <strain evidence="1 2">DSM 10502</strain>
    </source>
</reference>
<dbReference type="InterPro" id="IPR047324">
    <property type="entry name" value="LbH_gamma_CA-like"/>
</dbReference>
<dbReference type="CDD" id="cd04645">
    <property type="entry name" value="LbH_gamma_CA_like"/>
    <property type="match status" value="1"/>
</dbReference>
<dbReference type="GO" id="GO:0016740">
    <property type="term" value="F:transferase activity"/>
    <property type="evidence" value="ECO:0007669"/>
    <property type="project" value="UniProtKB-KW"/>
</dbReference>
<gene>
    <name evidence="1" type="ORF">SAMN02745190_01039</name>
</gene>
<accession>A0A1M4VZK7</accession>
<dbReference type="PANTHER" id="PTHR13061">
    <property type="entry name" value="DYNACTIN SUBUNIT P25"/>
    <property type="match status" value="1"/>
</dbReference>
<dbReference type="Proteomes" id="UP000184404">
    <property type="component" value="Unassembled WGS sequence"/>
</dbReference>
<proteinExistence type="predicted"/>
<dbReference type="STRING" id="1123243.SAMN02745190_01039"/>
<dbReference type="AlphaFoldDB" id="A0A1M4VZK7"/>
<dbReference type="RefSeq" id="WP_072935137.1">
    <property type="nucleotide sequence ID" value="NZ_FQUG01000004.1"/>
</dbReference>
<dbReference type="InterPro" id="IPR001451">
    <property type="entry name" value="Hexapep"/>
</dbReference>
<dbReference type="InterPro" id="IPR050484">
    <property type="entry name" value="Transf_Hexapept/Carb_Anhydrase"/>
</dbReference>
<protein>
    <submittedName>
        <fullName evidence="1">Carbonic anhydrase or acetyltransferase, isoleucine patch superfamily</fullName>
    </submittedName>
</protein>
<dbReference type="SUPFAM" id="SSF51161">
    <property type="entry name" value="Trimeric LpxA-like enzymes"/>
    <property type="match status" value="1"/>
</dbReference>
<dbReference type="Pfam" id="PF00132">
    <property type="entry name" value="Hexapep"/>
    <property type="match status" value="2"/>
</dbReference>
<evidence type="ECO:0000313" key="1">
    <source>
        <dbReference type="EMBL" id="SHE74335.1"/>
    </source>
</evidence>
<keyword evidence="1" id="KW-0808">Transferase</keyword>
<evidence type="ECO:0000313" key="2">
    <source>
        <dbReference type="Proteomes" id="UP000184404"/>
    </source>
</evidence>
<sequence>MGQIIPYKDKNPVIAPDVFVADGARIIGDVTLGEGSNVWFNTVVRGDIQKVVVGKFTNIQDNCTVHVMASEPTIIGDYVTIGHNAIIHCSKVGNNCLIGMGAVLLGHAVIEDNCVIGAGTIITQGKVIPANSLVYGNPARIVRDLRDDEIEAIKQSAVDYNDIASHYLQK</sequence>
<dbReference type="OrthoDB" id="9803036at2"/>
<dbReference type="InterPro" id="IPR011004">
    <property type="entry name" value="Trimer_LpxA-like_sf"/>
</dbReference>
<dbReference type="EMBL" id="FQUG01000004">
    <property type="protein sequence ID" value="SHE74335.1"/>
    <property type="molecule type" value="Genomic_DNA"/>
</dbReference>
<name>A0A1M4VZK7_9FIRM</name>
<dbReference type="Gene3D" id="2.160.10.10">
    <property type="entry name" value="Hexapeptide repeat proteins"/>
    <property type="match status" value="1"/>
</dbReference>
<keyword evidence="2" id="KW-1185">Reference proteome</keyword>
<dbReference type="PANTHER" id="PTHR13061:SF29">
    <property type="entry name" value="GAMMA CARBONIC ANHYDRASE-LIKE 1, MITOCHONDRIAL-RELATED"/>
    <property type="match status" value="1"/>
</dbReference>